<protein>
    <submittedName>
        <fullName evidence="3">DUF222 domain-containing protein</fullName>
    </submittedName>
</protein>
<dbReference type="CDD" id="cd00085">
    <property type="entry name" value="HNHc"/>
    <property type="match status" value="1"/>
</dbReference>
<comment type="similarity">
    <text evidence="1">Belongs to the Rv1128c/1148c/1588c/1702c/1945/3466 family.</text>
</comment>
<keyword evidence="4" id="KW-1185">Reference proteome</keyword>
<accession>A0ABU5N2L4</accession>
<dbReference type="Pfam" id="PF02720">
    <property type="entry name" value="DUF222"/>
    <property type="match status" value="1"/>
</dbReference>
<dbReference type="InterPro" id="IPR003615">
    <property type="entry name" value="HNH_nuc"/>
</dbReference>
<dbReference type="RefSeq" id="WP_241747750.1">
    <property type="nucleotide sequence ID" value="NZ_BAAAPT010000001.1"/>
</dbReference>
<reference evidence="3 4" key="1">
    <citation type="submission" date="2023-10" db="EMBL/GenBank/DDBJ databases">
        <title>Microbacterium xanthum sp. nov., isolated from seaweed.</title>
        <authorList>
            <person name="Lee S.D."/>
        </authorList>
    </citation>
    <scope>NUCLEOTIDE SEQUENCE [LARGE SCALE GENOMIC DNA]</scope>
    <source>
        <strain evidence="3 4">KCTC 19124</strain>
    </source>
</reference>
<name>A0ABU5N2L4_9MICO</name>
<dbReference type="Gene3D" id="1.10.30.50">
    <property type="match status" value="1"/>
</dbReference>
<comment type="caution">
    <text evidence="3">The sequence shown here is derived from an EMBL/GenBank/DDBJ whole genome shotgun (WGS) entry which is preliminary data.</text>
</comment>
<dbReference type="Proteomes" id="UP001291912">
    <property type="component" value="Unassembled WGS sequence"/>
</dbReference>
<evidence type="ECO:0000313" key="3">
    <source>
        <dbReference type="EMBL" id="MDZ8160292.1"/>
    </source>
</evidence>
<dbReference type="Pfam" id="PF01844">
    <property type="entry name" value="HNH"/>
    <property type="match status" value="1"/>
</dbReference>
<evidence type="ECO:0000256" key="1">
    <source>
        <dbReference type="ARBA" id="ARBA00023450"/>
    </source>
</evidence>
<dbReference type="InterPro" id="IPR002711">
    <property type="entry name" value="HNH"/>
</dbReference>
<dbReference type="SMART" id="SM00507">
    <property type="entry name" value="HNHc"/>
    <property type="match status" value="1"/>
</dbReference>
<feature type="domain" description="HNH nuclease" evidence="2">
    <location>
        <begin position="336"/>
        <end position="388"/>
    </location>
</feature>
<organism evidence="3 4">
    <name type="scientific">Microbacterium aquimaris</name>
    <dbReference type="NCBI Taxonomy" id="459816"/>
    <lineage>
        <taxon>Bacteria</taxon>
        <taxon>Bacillati</taxon>
        <taxon>Actinomycetota</taxon>
        <taxon>Actinomycetes</taxon>
        <taxon>Micrococcales</taxon>
        <taxon>Microbacteriaceae</taxon>
        <taxon>Microbacterium</taxon>
    </lineage>
</organism>
<evidence type="ECO:0000259" key="2">
    <source>
        <dbReference type="SMART" id="SM00507"/>
    </source>
</evidence>
<gene>
    <name evidence="3" type="ORF">R2Q92_00475</name>
</gene>
<proteinExistence type="inferred from homology"/>
<dbReference type="InterPro" id="IPR003870">
    <property type="entry name" value="DUF222"/>
</dbReference>
<evidence type="ECO:0000313" key="4">
    <source>
        <dbReference type="Proteomes" id="UP001291912"/>
    </source>
</evidence>
<sequence length="440" mass="48663">MDNDPETWIDEDGMPHLEIPLELLMESASDHPDSLDDVLDLSHVMMRFVAQRYVAIDGMRRRAVTEASAFGVDLASVAFRSVRLELAAGMRVSEYVAEAMLQQAEALVHRYPEVWHSLHAGRIDDDKGYVLVAGLDELGPDAAATLLPEALDAAENLQIGPFRRALRKLVEDHRASTLEERHEDAVTRRRVVLETGNDGMAWIGAHMPAVEAQAIHQRLTTMGKAITAVDGEERTLDQVRADIFGDLLIDGTTDHVPAHARGVRATVVVTVPALSLVHEKQPAGADPASVEGLGPIPHSTARELCGGAREWMRVLTHPETGAVLSFGRDRYRPPKALRDIVRWRAGRCMGPGCGMPAERCEIDHSVAWEDGGTTELRNLHPLCKGHHILKHHGGWALEHRDDGDVIWTSPTGRRYLVRPERRVPVFRPDPEPRVPTVAPF</sequence>
<dbReference type="EMBL" id="JAWJYN010000001">
    <property type="protein sequence ID" value="MDZ8160292.1"/>
    <property type="molecule type" value="Genomic_DNA"/>
</dbReference>